<protein>
    <submittedName>
        <fullName evidence="1">Tryptophan halogenase family protein</fullName>
    </submittedName>
</protein>
<dbReference type="Gene3D" id="3.50.50.60">
    <property type="entry name" value="FAD/NAD(P)-binding domain"/>
    <property type="match status" value="1"/>
</dbReference>
<dbReference type="InterPro" id="IPR050816">
    <property type="entry name" value="Flavin-dep_Halogenase_NPB"/>
</dbReference>
<dbReference type="Pfam" id="PF04820">
    <property type="entry name" value="Trp_halogenase"/>
    <property type="match status" value="1"/>
</dbReference>
<dbReference type="PIRSF" id="PIRSF011396">
    <property type="entry name" value="Trp_halogenase"/>
    <property type="match status" value="1"/>
</dbReference>
<name>A0ABU5HDZ9_9BACT</name>
<dbReference type="InterPro" id="IPR006905">
    <property type="entry name" value="Flavin_halogenase"/>
</dbReference>
<evidence type="ECO:0000313" key="1">
    <source>
        <dbReference type="EMBL" id="MDY7231581.1"/>
    </source>
</evidence>
<keyword evidence="2" id="KW-1185">Reference proteome</keyword>
<dbReference type="PANTHER" id="PTHR43747">
    <property type="entry name" value="FAD-BINDING PROTEIN"/>
    <property type="match status" value="1"/>
</dbReference>
<evidence type="ECO:0000313" key="2">
    <source>
        <dbReference type="Proteomes" id="UP001291309"/>
    </source>
</evidence>
<dbReference type="RefSeq" id="WP_321550291.1">
    <property type="nucleotide sequence ID" value="NZ_JAXIVS010000015.1"/>
</dbReference>
<reference evidence="1 2" key="1">
    <citation type="submission" date="2023-12" db="EMBL/GenBank/DDBJ databases">
        <title>the genome sequence of Hyalangium sp. s54d21.</title>
        <authorList>
            <person name="Zhang X."/>
        </authorList>
    </citation>
    <scope>NUCLEOTIDE SEQUENCE [LARGE SCALE GENOMIC DNA]</scope>
    <source>
        <strain evidence="2">s54d21</strain>
    </source>
</reference>
<accession>A0ABU5HDZ9</accession>
<dbReference type="Proteomes" id="UP001291309">
    <property type="component" value="Unassembled WGS sequence"/>
</dbReference>
<dbReference type="InterPro" id="IPR036188">
    <property type="entry name" value="FAD/NAD-bd_sf"/>
</dbReference>
<organism evidence="1 2">
    <name type="scientific">Hyalangium rubrum</name>
    <dbReference type="NCBI Taxonomy" id="3103134"/>
    <lineage>
        <taxon>Bacteria</taxon>
        <taxon>Pseudomonadati</taxon>
        <taxon>Myxococcota</taxon>
        <taxon>Myxococcia</taxon>
        <taxon>Myxococcales</taxon>
        <taxon>Cystobacterineae</taxon>
        <taxon>Archangiaceae</taxon>
        <taxon>Hyalangium</taxon>
    </lineage>
</organism>
<dbReference type="SUPFAM" id="SSF51905">
    <property type="entry name" value="FAD/NAD(P)-binding domain"/>
    <property type="match status" value="1"/>
</dbReference>
<sequence length="522" mass="59026">MTTRVVIVGGGTAGWMTASYLKRALKENVEVTLVESSHIKTVGVGEATFSTLKLFFDFLGLKESDWMPSCNGTYKLAIRYENWSSKGGHFYHPFQRFETIQGFNTGEWWLKLKRNELPFDQACFTIPAMCEAKRSPKFLDDTVFDEGVSAYFDPKAPPPNNVIAHHMVQYPYGYHFDASLLADFLMNYGTKLGARRIVDDVLEVGQRENGFISHVLTKQNGRVEGDLFIDCTGFRGLLINQTLKEPFIAFNDVLPNDSAVALQPPWDVEANGIRPYTTATALSAGWAWTIPLYHRNGNGYVYCSRYLSKEEAEKELRAFIGPAAEGCTANHIKMRVGRNHNSWVKNCVAIGLSSGFVEPLESTGIFFIQHGIEELVNHFPEGADTSDGQRLSYNKVINNCIDGVKQFLILHYRASDRADTPYWKATKTELSIPPDLEERLKIWRARLPGHRNIYPSFHGFEAYSWAVISMGVNYVPENHLALLDLLDPEPAKKAFAALQERSQRLVSTLPSHHEYLKHMRAR</sequence>
<gene>
    <name evidence="1" type="ORF">SYV04_34655</name>
</gene>
<dbReference type="EMBL" id="JAXIVS010000015">
    <property type="protein sequence ID" value="MDY7231581.1"/>
    <property type="molecule type" value="Genomic_DNA"/>
</dbReference>
<dbReference type="PANTHER" id="PTHR43747:SF4">
    <property type="entry name" value="FLAVIN-DEPENDENT TRYPTOPHAN HALOGENASE"/>
    <property type="match status" value="1"/>
</dbReference>
<proteinExistence type="predicted"/>
<dbReference type="InterPro" id="IPR033856">
    <property type="entry name" value="Trp_halogen"/>
</dbReference>
<comment type="caution">
    <text evidence="1">The sequence shown here is derived from an EMBL/GenBank/DDBJ whole genome shotgun (WGS) entry which is preliminary data.</text>
</comment>